<name>A0A517NG75_9BACT</name>
<dbReference type="KEGG" id="rlc:K227x_45420"/>
<organism evidence="1 2">
    <name type="scientific">Rubripirellula lacrimiformis</name>
    <dbReference type="NCBI Taxonomy" id="1930273"/>
    <lineage>
        <taxon>Bacteria</taxon>
        <taxon>Pseudomonadati</taxon>
        <taxon>Planctomycetota</taxon>
        <taxon>Planctomycetia</taxon>
        <taxon>Pirellulales</taxon>
        <taxon>Pirellulaceae</taxon>
        <taxon>Rubripirellula</taxon>
    </lineage>
</organism>
<evidence type="ECO:0000313" key="2">
    <source>
        <dbReference type="Proteomes" id="UP000318538"/>
    </source>
</evidence>
<dbReference type="EMBL" id="CP036525">
    <property type="protein sequence ID" value="QDT06134.1"/>
    <property type="molecule type" value="Genomic_DNA"/>
</dbReference>
<dbReference type="AlphaFoldDB" id="A0A517NG75"/>
<reference evidence="1 2" key="1">
    <citation type="submission" date="2019-02" db="EMBL/GenBank/DDBJ databases">
        <title>Deep-cultivation of Planctomycetes and their phenomic and genomic characterization uncovers novel biology.</title>
        <authorList>
            <person name="Wiegand S."/>
            <person name="Jogler M."/>
            <person name="Boedeker C."/>
            <person name="Pinto D."/>
            <person name="Vollmers J."/>
            <person name="Rivas-Marin E."/>
            <person name="Kohn T."/>
            <person name="Peeters S.H."/>
            <person name="Heuer A."/>
            <person name="Rast P."/>
            <person name="Oberbeckmann S."/>
            <person name="Bunk B."/>
            <person name="Jeske O."/>
            <person name="Meyerdierks A."/>
            <person name="Storesund J.E."/>
            <person name="Kallscheuer N."/>
            <person name="Luecker S."/>
            <person name="Lage O.M."/>
            <person name="Pohl T."/>
            <person name="Merkel B.J."/>
            <person name="Hornburger P."/>
            <person name="Mueller R.-W."/>
            <person name="Bruemmer F."/>
            <person name="Labrenz M."/>
            <person name="Spormann A.M."/>
            <person name="Op den Camp H."/>
            <person name="Overmann J."/>
            <person name="Amann R."/>
            <person name="Jetten M.S.M."/>
            <person name="Mascher T."/>
            <person name="Medema M.H."/>
            <person name="Devos D.P."/>
            <person name="Kaster A.-K."/>
            <person name="Ovreas L."/>
            <person name="Rohde M."/>
            <person name="Galperin M.Y."/>
            <person name="Jogler C."/>
        </authorList>
    </citation>
    <scope>NUCLEOTIDE SEQUENCE [LARGE SCALE GENOMIC DNA]</scope>
    <source>
        <strain evidence="1 2">K22_7</strain>
    </source>
</reference>
<accession>A0A517NG75</accession>
<dbReference type="Proteomes" id="UP000318538">
    <property type="component" value="Chromosome"/>
</dbReference>
<evidence type="ECO:0000313" key="1">
    <source>
        <dbReference type="EMBL" id="QDT06134.1"/>
    </source>
</evidence>
<gene>
    <name evidence="1" type="ORF">K227x_45420</name>
</gene>
<sequence>MLNLDHELSPGCAGRRMVFSIWRLTVRARTSTVAMGEISLCHRDENRLIGKAMPNQQPIPRLTVTTGSLGMDKPIRTVIGSGADTRGEVGFASA</sequence>
<keyword evidence="2" id="KW-1185">Reference proteome</keyword>
<proteinExistence type="predicted"/>
<protein>
    <submittedName>
        <fullName evidence="1">Uncharacterized protein</fullName>
    </submittedName>
</protein>